<comment type="caution">
    <text evidence="2">The sequence shown here is derived from an EMBL/GenBank/DDBJ whole genome shotgun (WGS) entry which is preliminary data.</text>
</comment>
<keyword evidence="3" id="KW-1185">Reference proteome</keyword>
<evidence type="ECO:0000313" key="2">
    <source>
        <dbReference type="EMBL" id="OSQ48430.1"/>
    </source>
</evidence>
<protein>
    <submittedName>
        <fullName evidence="2">Uncharacterized protein</fullName>
    </submittedName>
</protein>
<name>A0A1Y2LEA5_9PROT</name>
<proteinExistence type="predicted"/>
<dbReference type="EMBL" id="JFKB01000005">
    <property type="protein sequence ID" value="OSQ48430.1"/>
    <property type="molecule type" value="Genomic_DNA"/>
</dbReference>
<feature type="region of interest" description="Disordered" evidence="1">
    <location>
        <begin position="65"/>
        <end position="107"/>
    </location>
</feature>
<organism evidence="2 3">
    <name type="scientific">Thalassospira alkalitolerans</name>
    <dbReference type="NCBI Taxonomy" id="1293890"/>
    <lineage>
        <taxon>Bacteria</taxon>
        <taxon>Pseudomonadati</taxon>
        <taxon>Pseudomonadota</taxon>
        <taxon>Alphaproteobacteria</taxon>
        <taxon>Rhodospirillales</taxon>
        <taxon>Thalassospiraceae</taxon>
        <taxon>Thalassospira</taxon>
    </lineage>
</organism>
<dbReference type="OrthoDB" id="7366589at2"/>
<dbReference type="AlphaFoldDB" id="A0A1Y2LEA5"/>
<evidence type="ECO:0000256" key="1">
    <source>
        <dbReference type="SAM" id="MobiDB-lite"/>
    </source>
</evidence>
<gene>
    <name evidence="2" type="ORF">TALK_09270</name>
</gene>
<accession>A0A1Y2LEA5</accession>
<sequence length="219" mass="22938">MAAIIHVKLTGEGDFGPVDLECAIPPARLPFVMAALFGSPNALRAGGAGDLAGASLPRGGAAAKAHDVDHSGAAGGAGTGLPQSFVPAVDGAGDRTDDGASQSGGMADFDPMDMADPASFLTGYIGSLGDLVARLQPRGFAETILIGAIWLHYRDGRSVVTRDDLRRLLRRQEHLRMPKNFGRDFQTAIARGYVEAVPDDGGYVVARGGYQWFRNACIK</sequence>
<dbReference type="STRING" id="1293890.TALK_09270"/>
<dbReference type="RefSeq" id="WP_085618097.1">
    <property type="nucleotide sequence ID" value="NZ_JFKB01000005.1"/>
</dbReference>
<evidence type="ECO:0000313" key="3">
    <source>
        <dbReference type="Proteomes" id="UP000193396"/>
    </source>
</evidence>
<reference evidence="2 3" key="1">
    <citation type="submission" date="2014-03" db="EMBL/GenBank/DDBJ databases">
        <title>The draft genome sequence of Thalassospira alkalitolerans JCM 18968.</title>
        <authorList>
            <person name="Lai Q."/>
            <person name="Shao Z."/>
        </authorList>
    </citation>
    <scope>NUCLEOTIDE SEQUENCE [LARGE SCALE GENOMIC DNA]</scope>
    <source>
        <strain evidence="2 3">JCM 18968</strain>
    </source>
</reference>
<dbReference type="Proteomes" id="UP000193396">
    <property type="component" value="Unassembled WGS sequence"/>
</dbReference>